<protein>
    <submittedName>
        <fullName evidence="1">Uncharacterized protein</fullName>
    </submittedName>
</protein>
<reference evidence="1 2" key="1">
    <citation type="journal article" date="2019" name="Nat. Ecol. Evol.">
        <title>Megaphylogeny resolves global patterns of mushroom evolution.</title>
        <authorList>
            <person name="Varga T."/>
            <person name="Krizsan K."/>
            <person name="Foldi C."/>
            <person name="Dima B."/>
            <person name="Sanchez-Garcia M."/>
            <person name="Sanchez-Ramirez S."/>
            <person name="Szollosi G.J."/>
            <person name="Szarkandi J.G."/>
            <person name="Papp V."/>
            <person name="Albert L."/>
            <person name="Andreopoulos W."/>
            <person name="Angelini C."/>
            <person name="Antonin V."/>
            <person name="Barry K.W."/>
            <person name="Bougher N.L."/>
            <person name="Buchanan P."/>
            <person name="Buyck B."/>
            <person name="Bense V."/>
            <person name="Catcheside P."/>
            <person name="Chovatia M."/>
            <person name="Cooper J."/>
            <person name="Damon W."/>
            <person name="Desjardin D."/>
            <person name="Finy P."/>
            <person name="Geml J."/>
            <person name="Haridas S."/>
            <person name="Hughes K."/>
            <person name="Justo A."/>
            <person name="Karasinski D."/>
            <person name="Kautmanova I."/>
            <person name="Kiss B."/>
            <person name="Kocsube S."/>
            <person name="Kotiranta H."/>
            <person name="LaButti K.M."/>
            <person name="Lechner B.E."/>
            <person name="Liimatainen K."/>
            <person name="Lipzen A."/>
            <person name="Lukacs Z."/>
            <person name="Mihaltcheva S."/>
            <person name="Morgado L.N."/>
            <person name="Niskanen T."/>
            <person name="Noordeloos M.E."/>
            <person name="Ohm R.A."/>
            <person name="Ortiz-Santana B."/>
            <person name="Ovrebo C."/>
            <person name="Racz N."/>
            <person name="Riley R."/>
            <person name="Savchenko A."/>
            <person name="Shiryaev A."/>
            <person name="Soop K."/>
            <person name="Spirin V."/>
            <person name="Szebenyi C."/>
            <person name="Tomsovsky M."/>
            <person name="Tulloss R.E."/>
            <person name="Uehling J."/>
            <person name="Grigoriev I.V."/>
            <person name="Vagvolgyi C."/>
            <person name="Papp T."/>
            <person name="Martin F.M."/>
            <person name="Miettinen O."/>
            <person name="Hibbett D.S."/>
            <person name="Nagy L.G."/>
        </authorList>
    </citation>
    <scope>NUCLEOTIDE SEQUENCE [LARGE SCALE GENOMIC DNA]</scope>
    <source>
        <strain evidence="1 2">NL-1719</strain>
    </source>
</reference>
<sequence>MDSNISNEDQTPLTNNVLSQDPLAAGTPGVEEEPRHSQKSKGKGKAQVWSPWTTHRVEVLRFKPGFETFFVVENAERLDWAAGGQIQQSVWEYLNSCGDGEKTKVFTSDWPWESASLYQKNAGYELVKGNESKNEDQVNHCFQNMELTSTISLHECLRQIISVVDIKYSGLYNGYVGLRITYQGDPALPQKYGAAGGTSPSLPQARVVLVVT</sequence>
<organism evidence="1 2">
    <name type="scientific">Pluteus cervinus</name>
    <dbReference type="NCBI Taxonomy" id="181527"/>
    <lineage>
        <taxon>Eukaryota</taxon>
        <taxon>Fungi</taxon>
        <taxon>Dikarya</taxon>
        <taxon>Basidiomycota</taxon>
        <taxon>Agaricomycotina</taxon>
        <taxon>Agaricomycetes</taxon>
        <taxon>Agaricomycetidae</taxon>
        <taxon>Agaricales</taxon>
        <taxon>Pluteineae</taxon>
        <taxon>Pluteaceae</taxon>
        <taxon>Pluteus</taxon>
    </lineage>
</organism>
<name>A0ACD3A9K3_9AGAR</name>
<keyword evidence="2" id="KW-1185">Reference proteome</keyword>
<gene>
    <name evidence="1" type="ORF">BDN72DRAFT_965116</name>
</gene>
<evidence type="ECO:0000313" key="2">
    <source>
        <dbReference type="Proteomes" id="UP000308600"/>
    </source>
</evidence>
<evidence type="ECO:0000313" key="1">
    <source>
        <dbReference type="EMBL" id="TFK61507.1"/>
    </source>
</evidence>
<dbReference type="Proteomes" id="UP000308600">
    <property type="component" value="Unassembled WGS sequence"/>
</dbReference>
<dbReference type="EMBL" id="ML208653">
    <property type="protein sequence ID" value="TFK61507.1"/>
    <property type="molecule type" value="Genomic_DNA"/>
</dbReference>
<accession>A0ACD3A9K3</accession>
<proteinExistence type="predicted"/>